<evidence type="ECO:0000313" key="2">
    <source>
        <dbReference type="Proteomes" id="UP000231192"/>
    </source>
</evidence>
<reference evidence="2" key="1">
    <citation type="submission" date="2017-09" db="EMBL/GenBank/DDBJ databases">
        <title>Depth-based differentiation of microbial function through sediment-hosted aquifers and enrichment of novel symbionts in the deep terrestrial subsurface.</title>
        <authorList>
            <person name="Probst A.J."/>
            <person name="Ladd B."/>
            <person name="Jarett J.K."/>
            <person name="Geller-Mcgrath D.E."/>
            <person name="Sieber C.M.K."/>
            <person name="Emerson J.B."/>
            <person name="Anantharaman K."/>
            <person name="Thomas B.C."/>
            <person name="Malmstrom R."/>
            <person name="Stieglmeier M."/>
            <person name="Klingl A."/>
            <person name="Woyke T."/>
            <person name="Ryan C.M."/>
            <person name="Banfield J.F."/>
        </authorList>
    </citation>
    <scope>NUCLEOTIDE SEQUENCE [LARGE SCALE GENOMIC DNA]</scope>
</reference>
<accession>A0A2H0UCC0</accession>
<dbReference type="Proteomes" id="UP000231192">
    <property type="component" value="Unassembled WGS sequence"/>
</dbReference>
<protein>
    <submittedName>
        <fullName evidence="1">Uncharacterized protein</fullName>
    </submittedName>
</protein>
<evidence type="ECO:0000313" key="1">
    <source>
        <dbReference type="EMBL" id="PIR84078.1"/>
    </source>
</evidence>
<proteinExistence type="predicted"/>
<name>A0A2H0UCC0_9BACT</name>
<comment type="caution">
    <text evidence="1">The sequence shown here is derived from an EMBL/GenBank/DDBJ whole genome shotgun (WGS) entry which is preliminary data.</text>
</comment>
<dbReference type="AlphaFoldDB" id="A0A2H0UCC0"/>
<organism evidence="1 2">
    <name type="scientific">Candidatus Kaiserbacteria bacterium CG10_big_fil_rev_8_21_14_0_10_51_14</name>
    <dbReference type="NCBI Taxonomy" id="1974610"/>
    <lineage>
        <taxon>Bacteria</taxon>
        <taxon>Candidatus Kaiseribacteriota</taxon>
    </lineage>
</organism>
<gene>
    <name evidence="1" type="ORF">COU18_01605</name>
</gene>
<sequence>MKAKKITAEDRKEMKAIVSKLGEREKDEVLADLVLFAQRAIVILDDLTKHSTLTPKEKREIEDSISVGPQWLRYSRRIKRQK</sequence>
<dbReference type="EMBL" id="PFBK01000003">
    <property type="protein sequence ID" value="PIR84078.1"/>
    <property type="molecule type" value="Genomic_DNA"/>
</dbReference>